<evidence type="ECO:0000313" key="2">
    <source>
        <dbReference type="EMBL" id="CAD9211491.1"/>
    </source>
</evidence>
<evidence type="ECO:0000256" key="1">
    <source>
        <dbReference type="ARBA" id="ARBA00006322"/>
    </source>
</evidence>
<accession>A0A7S1SXC3</accession>
<sequence length="167" mass="18697">MFTEDTLPKTVATCLKAPKALDQFYKALRPNDSERHTEYPFMSACGPWETNFVKAAASPIVFVDLVEHDDQLLYGGTLRTPFDPAHLRLCPDSGRLFHRLLTPNIDFLGLLRSQLAERVAQGIELVEEGGPAWQDGRLGHFSWKGSQHELLSIHRPFVGSASHGESR</sequence>
<comment type="similarity">
    <text evidence="1">Belongs to the UPF0598 family.</text>
</comment>
<dbReference type="Pfam" id="PF14956">
    <property type="entry name" value="DUF4505"/>
    <property type="match status" value="1"/>
</dbReference>
<name>A0A7S1SXC3_9CHLO</name>
<dbReference type="PANTHER" id="PTHR31449">
    <property type="entry name" value="UPF0598 PROTEIN C8ORF82"/>
    <property type="match status" value="1"/>
</dbReference>
<organism evidence="2">
    <name type="scientific">Tetraselmis chuii</name>
    <dbReference type="NCBI Taxonomy" id="63592"/>
    <lineage>
        <taxon>Eukaryota</taxon>
        <taxon>Viridiplantae</taxon>
        <taxon>Chlorophyta</taxon>
        <taxon>core chlorophytes</taxon>
        <taxon>Chlorodendrophyceae</taxon>
        <taxon>Chlorodendrales</taxon>
        <taxon>Chlorodendraceae</taxon>
        <taxon>Tetraselmis</taxon>
    </lineage>
</organism>
<protein>
    <submittedName>
        <fullName evidence="2">Uncharacterized protein</fullName>
    </submittedName>
</protein>
<proteinExistence type="inferred from homology"/>
<reference evidence="2" key="1">
    <citation type="submission" date="2021-01" db="EMBL/GenBank/DDBJ databases">
        <authorList>
            <person name="Corre E."/>
            <person name="Pelletier E."/>
            <person name="Niang G."/>
            <person name="Scheremetjew M."/>
            <person name="Finn R."/>
            <person name="Kale V."/>
            <person name="Holt S."/>
            <person name="Cochrane G."/>
            <person name="Meng A."/>
            <person name="Brown T."/>
            <person name="Cohen L."/>
        </authorList>
    </citation>
    <scope>NUCLEOTIDE SEQUENCE</scope>
    <source>
        <strain evidence="2">PLY429</strain>
    </source>
</reference>
<dbReference type="AlphaFoldDB" id="A0A7S1SXC3"/>
<gene>
    <name evidence="2" type="ORF">TCHU04912_LOCUS13730</name>
</gene>
<dbReference type="PANTHER" id="PTHR31449:SF3">
    <property type="entry name" value="UPF0598 PROTEIN C8ORF82"/>
    <property type="match status" value="1"/>
</dbReference>
<dbReference type="EMBL" id="HBGG01026585">
    <property type="protein sequence ID" value="CAD9211491.1"/>
    <property type="molecule type" value="Transcribed_RNA"/>
</dbReference>
<dbReference type="InterPro" id="IPR028108">
    <property type="entry name" value="DUF4505"/>
</dbReference>